<dbReference type="SUPFAM" id="SSF51690">
    <property type="entry name" value="Nicotinate/Quinolinate PRTase C-terminal domain-like"/>
    <property type="match status" value="1"/>
</dbReference>
<accession>A0AA96ZVN4</accession>
<dbReference type="GO" id="GO:0009435">
    <property type="term" value="P:NAD+ biosynthetic process"/>
    <property type="evidence" value="ECO:0007669"/>
    <property type="project" value="InterPro"/>
</dbReference>
<dbReference type="Proteomes" id="UP001304970">
    <property type="component" value="Chromosome"/>
</dbReference>
<reference evidence="2 3" key="1">
    <citation type="submission" date="2023-07" db="EMBL/GenBank/DDBJ databases">
        <title>Closed genome sequence of Methanosarcinaceae archaeon Am2.</title>
        <authorList>
            <person name="Poehlein A."/>
            <person name="Protasov E."/>
            <person name="Platt K."/>
            <person name="Reeh H."/>
            <person name="Daniel R."/>
            <person name="Brune A."/>
        </authorList>
    </citation>
    <scope>NUCLEOTIDE SEQUENCE [LARGE SCALE GENOMIC DNA]</scope>
    <source>
        <strain evidence="2 3">Am2</strain>
    </source>
</reference>
<evidence type="ECO:0000313" key="3">
    <source>
        <dbReference type="Proteomes" id="UP001304970"/>
    </source>
</evidence>
<dbReference type="InterPro" id="IPR036068">
    <property type="entry name" value="Nicotinate_pribotase-like_C"/>
</dbReference>
<protein>
    <recommendedName>
        <fullName evidence="1">Quinolinate phosphoribosyl transferase N-terminal domain-containing protein</fullName>
    </recommendedName>
</protein>
<name>A0AA96ZVN4_9EURY</name>
<organism evidence="2 3">
    <name type="scientific">Methanolapillus ohkumae</name>
    <dbReference type="NCBI Taxonomy" id="3028298"/>
    <lineage>
        <taxon>Archaea</taxon>
        <taxon>Methanobacteriati</taxon>
        <taxon>Methanobacteriota</taxon>
        <taxon>Stenosarchaea group</taxon>
        <taxon>Methanomicrobia</taxon>
        <taxon>Methanosarcinales</taxon>
        <taxon>Methanosarcinaceae</taxon>
        <taxon>Methanolapillus</taxon>
    </lineage>
</organism>
<dbReference type="SUPFAM" id="SSF54675">
    <property type="entry name" value="Nicotinate/Quinolinate PRTase N-terminal domain-like"/>
    <property type="match status" value="1"/>
</dbReference>
<dbReference type="EMBL" id="CP131061">
    <property type="protein sequence ID" value="WNY27050.1"/>
    <property type="molecule type" value="Genomic_DNA"/>
</dbReference>
<dbReference type="PANTHER" id="PTHR43202:SF1">
    <property type="entry name" value="NICOTINATE PHOSPHORIBOSYLTRANSFERASE"/>
    <property type="match status" value="1"/>
</dbReference>
<dbReference type="Gene3D" id="3.90.1170.20">
    <property type="entry name" value="Quinolinate phosphoribosyl transferase, N-terminal domain"/>
    <property type="match status" value="1"/>
</dbReference>
<evidence type="ECO:0000259" key="1">
    <source>
        <dbReference type="Pfam" id="PF02749"/>
    </source>
</evidence>
<dbReference type="RefSeq" id="WP_338097030.1">
    <property type="nucleotide sequence ID" value="NZ_CP131061.1"/>
</dbReference>
<dbReference type="Gene3D" id="3.20.20.70">
    <property type="entry name" value="Aldolase class I"/>
    <property type="match status" value="1"/>
</dbReference>
<dbReference type="InterPro" id="IPR013785">
    <property type="entry name" value="Aldolase_TIM"/>
</dbReference>
<dbReference type="InterPro" id="IPR022412">
    <property type="entry name" value="Quinolinate_PRibosylTrfase_N"/>
</dbReference>
<feature type="domain" description="Quinolinate phosphoribosyl transferase N-terminal" evidence="1">
    <location>
        <begin position="36"/>
        <end position="115"/>
    </location>
</feature>
<dbReference type="InterPro" id="IPR037128">
    <property type="entry name" value="Quinolinate_PRibosylTase_N_sf"/>
</dbReference>
<dbReference type="GeneID" id="89228253"/>
<proteinExistence type="predicted"/>
<dbReference type="AlphaFoldDB" id="A0AA96ZVN4"/>
<dbReference type="GO" id="GO:0016763">
    <property type="term" value="F:pentosyltransferase activity"/>
    <property type="evidence" value="ECO:0007669"/>
    <property type="project" value="InterPro"/>
</dbReference>
<dbReference type="Pfam" id="PF02749">
    <property type="entry name" value="QRPTase_N"/>
    <property type="match status" value="1"/>
</dbReference>
<sequence length="407" mass="45012">MAFNSSSTKNDRTKIDLEKYTDKYFLRAYEILKNDRLNPYVRAQVFVRKGPGIVSGMEEAVSFILNHSDLIQNGGHIFALSDGDSYNPLETLLMIEGRVLDLIRLETVYLGIISSALAIQNDGQKLNFEKIENNMRQIVEAAGGRPVTYFGARHWHYSKDADISKAAICGGAAGAATDAGAEILHQKGVGTIPHALENIYAWRDGKENAVLNSTLAFDKYMPKDIKRIALIDYNNQEVDDTLKVARLISSLFAVRVDTCGENIGQGALSMADFIGKSNAEKEEIIRKFFGLLNPISISPENEIYWFGTGVSISGVYAIRKALDENGFSHIQVMLSSGFGKIEKVREFVRAEKLLGMKLFDSLGVGGIYDSRDATMDIVAVGNSLSELVPVSKVGRMERKNPRLKQIQ</sequence>
<evidence type="ECO:0000313" key="2">
    <source>
        <dbReference type="EMBL" id="WNY27050.1"/>
    </source>
</evidence>
<keyword evidence="3" id="KW-1185">Reference proteome</keyword>
<gene>
    <name evidence="2" type="ORF">MsAm2_08350</name>
</gene>
<dbReference type="InterPro" id="IPR053190">
    <property type="entry name" value="NAPRTase-like"/>
</dbReference>
<dbReference type="PANTHER" id="PTHR43202">
    <property type="entry name" value="NICOTINATE-NUCLEOTIDE PYROPHOSPHORYLASE"/>
    <property type="match status" value="1"/>
</dbReference>